<evidence type="ECO:0000256" key="1">
    <source>
        <dbReference type="SAM" id="MobiDB-lite"/>
    </source>
</evidence>
<evidence type="ECO:0000313" key="3">
    <source>
        <dbReference type="Proteomes" id="UP000008281"/>
    </source>
</evidence>
<dbReference type="STRING" id="31234.E3M815"/>
<dbReference type="AlphaFoldDB" id="E3M815"/>
<dbReference type="OMA" id="SEDSCDM"/>
<dbReference type="HOGENOM" id="CLU_1697121_0_0_1"/>
<dbReference type="OrthoDB" id="5869691at2759"/>
<proteinExistence type="predicted"/>
<evidence type="ECO:0000313" key="2">
    <source>
        <dbReference type="EMBL" id="EFO93856.1"/>
    </source>
</evidence>
<dbReference type="eggNOG" id="ENOG502RAX0">
    <property type="taxonomic scope" value="Eukaryota"/>
</dbReference>
<sequence>MQPTSSYTYRTSLSPQRSPRLKRLSEQLSHIRISLDPPSPPFLSPSPLGDIREYGEPRMHYLQVPGGQSDENSPEFRGGGAFLFGNSFASRFLSSPPPDRRTSFASTMSDTNSSITIPMSSSYQNLLSPMWSTMKYSSDDNETPPNEPSPRRSKSALVSE</sequence>
<feature type="region of interest" description="Disordered" evidence="1">
    <location>
        <begin position="1"/>
        <end position="22"/>
    </location>
</feature>
<accession>E3M815</accession>
<feature type="compositionally biased region" description="Polar residues" evidence="1">
    <location>
        <begin position="103"/>
        <end position="117"/>
    </location>
</feature>
<reference evidence="2" key="1">
    <citation type="submission" date="2007-07" db="EMBL/GenBank/DDBJ databases">
        <title>PCAP assembly of the Caenorhabditis remanei genome.</title>
        <authorList>
            <consortium name="The Caenorhabditis remanei Sequencing Consortium"/>
            <person name="Wilson R.K."/>
        </authorList>
    </citation>
    <scope>NUCLEOTIDE SEQUENCE [LARGE SCALE GENOMIC DNA]</scope>
    <source>
        <strain evidence="2">PB4641</strain>
    </source>
</reference>
<dbReference type="InParanoid" id="E3M815"/>
<name>E3M815_CAERE</name>
<organism evidence="3">
    <name type="scientific">Caenorhabditis remanei</name>
    <name type="common">Caenorhabditis vulgaris</name>
    <dbReference type="NCBI Taxonomy" id="31234"/>
    <lineage>
        <taxon>Eukaryota</taxon>
        <taxon>Metazoa</taxon>
        <taxon>Ecdysozoa</taxon>
        <taxon>Nematoda</taxon>
        <taxon>Chromadorea</taxon>
        <taxon>Rhabditida</taxon>
        <taxon>Rhabditina</taxon>
        <taxon>Rhabditomorpha</taxon>
        <taxon>Rhabditoidea</taxon>
        <taxon>Rhabditidae</taxon>
        <taxon>Peloderinae</taxon>
        <taxon>Caenorhabditis</taxon>
    </lineage>
</organism>
<keyword evidence="3" id="KW-1185">Reference proteome</keyword>
<dbReference type="Proteomes" id="UP000008281">
    <property type="component" value="Unassembled WGS sequence"/>
</dbReference>
<protein>
    <submittedName>
        <fullName evidence="2">Uncharacterized protein</fullName>
    </submittedName>
</protein>
<feature type="region of interest" description="Disordered" evidence="1">
    <location>
        <begin position="133"/>
        <end position="160"/>
    </location>
</feature>
<gene>
    <name evidence="2" type="ORF">CRE_12818</name>
</gene>
<feature type="compositionally biased region" description="Polar residues" evidence="1">
    <location>
        <begin position="1"/>
        <end position="17"/>
    </location>
</feature>
<feature type="region of interest" description="Disordered" evidence="1">
    <location>
        <begin position="94"/>
        <end position="117"/>
    </location>
</feature>
<dbReference type="EMBL" id="DS268427">
    <property type="protein sequence ID" value="EFO93856.1"/>
    <property type="molecule type" value="Genomic_DNA"/>
</dbReference>